<dbReference type="PANTHER" id="PTHR22878:SF70">
    <property type="entry name" value="DYNEIN HEAVY CHAIN 2, AXONEMAL"/>
    <property type="match status" value="1"/>
</dbReference>
<dbReference type="GO" id="GO:0030286">
    <property type="term" value="C:dynein complex"/>
    <property type="evidence" value="ECO:0007669"/>
    <property type="project" value="InterPro"/>
</dbReference>
<keyword evidence="1" id="KW-0175">Coiled coil</keyword>
<protein>
    <submittedName>
        <fullName evidence="3">Dynein heavy chain 3, axonemal-like</fullName>
    </submittedName>
</protein>
<feature type="coiled-coil region" evidence="1">
    <location>
        <begin position="727"/>
        <end position="797"/>
    </location>
</feature>
<dbReference type="AlphaFoldDB" id="A0AAV7JZ18"/>
<evidence type="ECO:0000256" key="1">
    <source>
        <dbReference type="SAM" id="Coils"/>
    </source>
</evidence>
<reference evidence="3 4" key="1">
    <citation type="journal article" date="2023" name="BMC Biol.">
        <title>The compact genome of the sponge Oopsacas minuta (Hexactinellida) is lacking key metazoan core genes.</title>
        <authorList>
            <person name="Santini S."/>
            <person name="Schenkelaars Q."/>
            <person name="Jourda C."/>
            <person name="Duchesne M."/>
            <person name="Belahbib H."/>
            <person name="Rocher C."/>
            <person name="Selva M."/>
            <person name="Riesgo A."/>
            <person name="Vervoort M."/>
            <person name="Leys S.P."/>
            <person name="Kodjabachian L."/>
            <person name="Le Bivic A."/>
            <person name="Borchiellini C."/>
            <person name="Claverie J.M."/>
            <person name="Renard E."/>
        </authorList>
    </citation>
    <scope>NUCLEOTIDE SEQUENCE [LARGE SCALE GENOMIC DNA]</scope>
    <source>
        <strain evidence="3">SPO-2</strain>
    </source>
</reference>
<sequence>MSRIQELMDSNDPIFNSSRTIPLPPLPPNDTSTPSPVYQLIKRQNNYPPILRINSWTRSAPYKEQCEHRSPVESIANNYTPPSSNLKIRTITSSAHITPNTQTVRPGCLLPTALPGFHEKQMSISAKSAAKSLIKRKRTGNGAYRKEAKQRESHSSSPEDDEGYSRPMSPSEQYSLMYCLEGKNNSITEEPLPEETERYYRYIHVGIPLSAIYPMPADTLVRVENDRLPVKISKDTELLDMIQKLRDEISEDYEFTLKKIIVDYILLDPCEMSRLGIKYVPKPFPQRVIRAPVPWHNQLTQSKSKIDTHLFLTNPVVTRIQNLWDNKYCDTKFVYADKLYETDFPVSPTVFIKLCRDQCAKTRAVLLDKWLSECADVLLTERNSWEHLIPSSASSNDTALVQQFFTSISALMNAHIRELVERSLREIADFFNEFSESNSFEGDYYDFNLKRKPILLIELLVQGSDVIFAPNKSEVTEILMEVVDEIVNSAMNIPRVETLIFPQLKSYTLLLHFVQLDDELVLHTKSDMNSVLSVNWMGLESYLGVYSQYEALLNGEATKQIEEFLQEDEVVLKSFRQHFDVYNRIIDQLYVLWVDVRLGLFSLSCTDLNQLLISNARSLLNQLSLFLAQYNRTINKNICDRYEEIAKKLEEDPEDTEAMTDLRKFVEEAQSITITGLLEEVKDSLARLSFIIELCDMTDEDIKINSFAFLWPKRIDPLFDEARLKLLTSQEKAIAKVNEMKEDLEKLLTGLDQEIEDFKEKEISRDMDEVYADKKLLDDITKRILECQKEAQNVNNEEELLGL</sequence>
<feature type="region of interest" description="Disordered" evidence="2">
    <location>
        <begin position="1"/>
        <end position="35"/>
    </location>
</feature>
<dbReference type="PANTHER" id="PTHR22878">
    <property type="entry name" value="DYNEIN HEAVY CHAIN 6, AXONEMAL-LIKE-RELATED"/>
    <property type="match status" value="1"/>
</dbReference>
<dbReference type="InterPro" id="IPR026983">
    <property type="entry name" value="DHC"/>
</dbReference>
<feature type="region of interest" description="Disordered" evidence="2">
    <location>
        <begin position="129"/>
        <end position="169"/>
    </location>
</feature>
<feature type="compositionally biased region" description="Basic and acidic residues" evidence="2">
    <location>
        <begin position="144"/>
        <end position="154"/>
    </location>
</feature>
<dbReference type="GO" id="GO:0007018">
    <property type="term" value="P:microtubule-based movement"/>
    <property type="evidence" value="ECO:0007669"/>
    <property type="project" value="InterPro"/>
</dbReference>
<proteinExistence type="predicted"/>
<dbReference type="GO" id="GO:0051959">
    <property type="term" value="F:dynein light intermediate chain binding"/>
    <property type="evidence" value="ECO:0007669"/>
    <property type="project" value="InterPro"/>
</dbReference>
<evidence type="ECO:0000313" key="3">
    <source>
        <dbReference type="EMBL" id="KAI6653735.1"/>
    </source>
</evidence>
<organism evidence="3 4">
    <name type="scientific">Oopsacas minuta</name>
    <dbReference type="NCBI Taxonomy" id="111878"/>
    <lineage>
        <taxon>Eukaryota</taxon>
        <taxon>Metazoa</taxon>
        <taxon>Porifera</taxon>
        <taxon>Hexactinellida</taxon>
        <taxon>Hexasterophora</taxon>
        <taxon>Lyssacinosida</taxon>
        <taxon>Leucopsacidae</taxon>
        <taxon>Oopsacas</taxon>
    </lineage>
</organism>
<evidence type="ECO:0000313" key="4">
    <source>
        <dbReference type="Proteomes" id="UP001165289"/>
    </source>
</evidence>
<keyword evidence="4" id="KW-1185">Reference proteome</keyword>
<accession>A0AAV7JZ18</accession>
<name>A0AAV7JZ18_9METZ</name>
<evidence type="ECO:0000256" key="2">
    <source>
        <dbReference type="SAM" id="MobiDB-lite"/>
    </source>
</evidence>
<dbReference type="EMBL" id="JAKMXF010000255">
    <property type="protein sequence ID" value="KAI6653735.1"/>
    <property type="molecule type" value="Genomic_DNA"/>
</dbReference>
<dbReference type="GO" id="GO:0045505">
    <property type="term" value="F:dynein intermediate chain binding"/>
    <property type="evidence" value="ECO:0007669"/>
    <property type="project" value="InterPro"/>
</dbReference>
<dbReference type="Proteomes" id="UP001165289">
    <property type="component" value="Unassembled WGS sequence"/>
</dbReference>
<comment type="caution">
    <text evidence="3">The sequence shown here is derived from an EMBL/GenBank/DDBJ whole genome shotgun (WGS) entry which is preliminary data.</text>
</comment>
<gene>
    <name evidence="3" type="ORF">LOD99_3239</name>
</gene>